<organism evidence="1 2">
    <name type="scientific">Tetrahymena thermophila (strain SB210)</name>
    <dbReference type="NCBI Taxonomy" id="312017"/>
    <lineage>
        <taxon>Eukaryota</taxon>
        <taxon>Sar</taxon>
        <taxon>Alveolata</taxon>
        <taxon>Ciliophora</taxon>
        <taxon>Intramacronucleata</taxon>
        <taxon>Oligohymenophorea</taxon>
        <taxon>Hymenostomatida</taxon>
        <taxon>Tetrahymenina</taxon>
        <taxon>Tetrahymenidae</taxon>
        <taxon>Tetrahymena</taxon>
    </lineage>
</organism>
<dbReference type="InParanoid" id="W7WW75"/>
<dbReference type="RefSeq" id="XP_012656384.1">
    <property type="nucleotide sequence ID" value="XM_012800930.1"/>
</dbReference>
<name>W7WW75_TETTS</name>
<dbReference type="GeneID" id="24440003"/>
<proteinExistence type="predicted"/>
<dbReference type="KEGG" id="tet:TTHERM_000647237"/>
<dbReference type="Proteomes" id="UP000009168">
    <property type="component" value="Unassembled WGS sequence"/>
</dbReference>
<sequence length="137" mass="16242">MQFLHGCRIKLFSLFYKNNVPNIIYLFNNLNNSQNQFKGIFSIKFQSRKQNIRSQQEYRSIFLQFLVIGESCLHMEIAQPCVFRNFSPIPIHSFQIDIKTSQIHLIFQNKIKIQINSTQITQKLLIQLLQAIRIILI</sequence>
<dbReference type="EMBL" id="GG662245">
    <property type="protein sequence ID" value="EWS71085.1"/>
    <property type="molecule type" value="Genomic_DNA"/>
</dbReference>
<protein>
    <submittedName>
        <fullName evidence="1">Uncharacterized protein</fullName>
    </submittedName>
</protein>
<keyword evidence="2" id="KW-1185">Reference proteome</keyword>
<reference evidence="2" key="1">
    <citation type="journal article" date="2006" name="PLoS Biol.">
        <title>Macronuclear genome sequence of the ciliate Tetrahymena thermophila, a model eukaryote.</title>
        <authorList>
            <person name="Eisen J.A."/>
            <person name="Coyne R.S."/>
            <person name="Wu M."/>
            <person name="Wu D."/>
            <person name="Thiagarajan M."/>
            <person name="Wortman J.R."/>
            <person name="Badger J.H."/>
            <person name="Ren Q."/>
            <person name="Amedeo P."/>
            <person name="Jones K.M."/>
            <person name="Tallon L.J."/>
            <person name="Delcher A.L."/>
            <person name="Salzberg S.L."/>
            <person name="Silva J.C."/>
            <person name="Haas B.J."/>
            <person name="Majoros W.H."/>
            <person name="Farzad M."/>
            <person name="Carlton J.M."/>
            <person name="Smith R.K. Jr."/>
            <person name="Garg J."/>
            <person name="Pearlman R.E."/>
            <person name="Karrer K.M."/>
            <person name="Sun L."/>
            <person name="Manning G."/>
            <person name="Elde N.C."/>
            <person name="Turkewitz A.P."/>
            <person name="Asai D.J."/>
            <person name="Wilkes D.E."/>
            <person name="Wang Y."/>
            <person name="Cai H."/>
            <person name="Collins K."/>
            <person name="Stewart B.A."/>
            <person name="Lee S.R."/>
            <person name="Wilamowska K."/>
            <person name="Weinberg Z."/>
            <person name="Ruzzo W.L."/>
            <person name="Wloga D."/>
            <person name="Gaertig J."/>
            <person name="Frankel J."/>
            <person name="Tsao C.-C."/>
            <person name="Gorovsky M.A."/>
            <person name="Keeling P.J."/>
            <person name="Waller R.F."/>
            <person name="Patron N.J."/>
            <person name="Cherry J.M."/>
            <person name="Stover N.A."/>
            <person name="Krieger C.J."/>
            <person name="del Toro C."/>
            <person name="Ryder H.F."/>
            <person name="Williamson S.C."/>
            <person name="Barbeau R.A."/>
            <person name="Hamilton E.P."/>
            <person name="Orias E."/>
        </authorList>
    </citation>
    <scope>NUCLEOTIDE SEQUENCE [LARGE SCALE GENOMIC DNA]</scope>
    <source>
        <strain evidence="2">SB210</strain>
    </source>
</reference>
<gene>
    <name evidence="1" type="ORF">TTHERM_000647237</name>
</gene>
<accession>W7WW75</accession>
<evidence type="ECO:0000313" key="2">
    <source>
        <dbReference type="Proteomes" id="UP000009168"/>
    </source>
</evidence>
<evidence type="ECO:0000313" key="1">
    <source>
        <dbReference type="EMBL" id="EWS71085.1"/>
    </source>
</evidence>
<dbReference type="AlphaFoldDB" id="W7WW75"/>